<feature type="transmembrane region" description="Helical" evidence="1">
    <location>
        <begin position="101"/>
        <end position="119"/>
    </location>
</feature>
<keyword evidence="1" id="KW-0812">Transmembrane</keyword>
<evidence type="ECO:0000313" key="2">
    <source>
        <dbReference type="EMBL" id="AQT28300.1"/>
    </source>
</evidence>
<accession>A0A2Z2EWU5</accession>
<organism evidence="2">
    <name type="scientific">Klebsiella pneumoniae</name>
    <dbReference type="NCBI Taxonomy" id="573"/>
    <lineage>
        <taxon>Bacteria</taxon>
        <taxon>Pseudomonadati</taxon>
        <taxon>Pseudomonadota</taxon>
        <taxon>Gammaproteobacteria</taxon>
        <taxon>Enterobacterales</taxon>
        <taxon>Enterobacteriaceae</taxon>
        <taxon>Klebsiella/Raoultella group</taxon>
        <taxon>Klebsiella</taxon>
        <taxon>Klebsiella pneumoniae complex</taxon>
    </lineage>
</organism>
<proteinExistence type="predicted"/>
<evidence type="ECO:0000256" key="1">
    <source>
        <dbReference type="SAM" id="Phobius"/>
    </source>
</evidence>
<reference evidence="2" key="1">
    <citation type="journal article" date="2017" name="Microb. Genom.">
        <title>Diversity, virulence, and antimicrobial resistance of the KPC-producing Klebsiella pneumoniae ST307 clone.</title>
        <authorList>
            <person name="Villa L."/>
            <person name="Feudi C."/>
            <person name="Fortini D."/>
            <person name="Brisse S."/>
            <person name="Passet V."/>
            <person name="Bonura C."/>
            <person name="Endimiani A."/>
            <person name="Mammina C."/>
            <person name="Ocampo A.M."/>
            <person name="Jimenez J.N."/>
            <person name="Doumith M."/>
            <person name="Woodford N."/>
            <person name="Hopkins K."/>
            <person name="Carattoli A."/>
        </authorList>
    </citation>
    <scope>NUCLEOTIDE SEQUENCE</scope>
    <source>
        <strain evidence="2">48</strain>
    </source>
</reference>
<protein>
    <submittedName>
        <fullName evidence="2">Uncharacterized protein</fullName>
    </submittedName>
</protein>
<name>A0A2Z2EWU5_KLEPN</name>
<dbReference type="AlphaFoldDB" id="A0A2Z2EWU5"/>
<keyword evidence="1" id="KW-0472">Membrane</keyword>
<keyword evidence="1" id="KW-1133">Transmembrane helix</keyword>
<sequence length="120" mass="13860">MYTIIFRRAEPELLMAESDQCPLIRISLDMGNFKLVLNVASLQGERHRFAAPMVPFGENLCLLFTIVRFVLSRQFIKLRIDNFQALLCLNMIKNPALREKTLQHIATAFLLVFFGAVFIR</sequence>
<dbReference type="EMBL" id="KY271409">
    <property type="protein sequence ID" value="AQT28300.1"/>
    <property type="molecule type" value="Genomic_DNA"/>
</dbReference>